<evidence type="ECO:0000256" key="1">
    <source>
        <dbReference type="SAM" id="MobiDB-lite"/>
    </source>
</evidence>
<feature type="region of interest" description="Disordered" evidence="1">
    <location>
        <begin position="83"/>
        <end position="106"/>
    </location>
</feature>
<name>A0AA86W151_9FABA</name>
<protein>
    <submittedName>
        <fullName evidence="2">Uncharacterized protein</fullName>
    </submittedName>
</protein>
<sequence>MEKEVKKENAPNENYGSVGLFYLMLEKRKKRHNGLKWVGQIKNRGRDMILKTALPLVLNTAREEGLKTNASFSHLQKGSLPHVMHHVNNPIPHPNDGTRSSLINHA</sequence>
<evidence type="ECO:0000313" key="2">
    <source>
        <dbReference type="EMBL" id="CAJ1976500.1"/>
    </source>
</evidence>
<gene>
    <name evidence="2" type="ORF">AYBTSS11_LOCUS28638</name>
</gene>
<evidence type="ECO:0000313" key="3">
    <source>
        <dbReference type="Proteomes" id="UP001189624"/>
    </source>
</evidence>
<organism evidence="2 3">
    <name type="scientific">Sphenostylis stenocarpa</name>
    <dbReference type="NCBI Taxonomy" id="92480"/>
    <lineage>
        <taxon>Eukaryota</taxon>
        <taxon>Viridiplantae</taxon>
        <taxon>Streptophyta</taxon>
        <taxon>Embryophyta</taxon>
        <taxon>Tracheophyta</taxon>
        <taxon>Spermatophyta</taxon>
        <taxon>Magnoliopsida</taxon>
        <taxon>eudicotyledons</taxon>
        <taxon>Gunneridae</taxon>
        <taxon>Pentapetalae</taxon>
        <taxon>rosids</taxon>
        <taxon>fabids</taxon>
        <taxon>Fabales</taxon>
        <taxon>Fabaceae</taxon>
        <taxon>Papilionoideae</taxon>
        <taxon>50 kb inversion clade</taxon>
        <taxon>NPAAA clade</taxon>
        <taxon>indigoferoid/millettioid clade</taxon>
        <taxon>Phaseoleae</taxon>
        <taxon>Sphenostylis</taxon>
    </lineage>
</organism>
<proteinExistence type="predicted"/>
<reference evidence="2" key="1">
    <citation type="submission" date="2023-10" db="EMBL/GenBank/DDBJ databases">
        <authorList>
            <person name="Domelevo Entfellner J.-B."/>
        </authorList>
    </citation>
    <scope>NUCLEOTIDE SEQUENCE</scope>
</reference>
<dbReference type="Proteomes" id="UP001189624">
    <property type="component" value="Chromosome 10"/>
</dbReference>
<keyword evidence="3" id="KW-1185">Reference proteome</keyword>
<dbReference type="Gramene" id="rna-AYBTSS11_LOCUS28638">
    <property type="protein sequence ID" value="CAJ1976500.1"/>
    <property type="gene ID" value="gene-AYBTSS11_LOCUS28638"/>
</dbReference>
<feature type="compositionally biased region" description="Polar residues" evidence="1">
    <location>
        <begin position="97"/>
        <end position="106"/>
    </location>
</feature>
<accession>A0AA86W151</accession>
<dbReference type="EMBL" id="OY731407">
    <property type="protein sequence ID" value="CAJ1976500.1"/>
    <property type="molecule type" value="Genomic_DNA"/>
</dbReference>
<dbReference type="AlphaFoldDB" id="A0AA86W151"/>